<feature type="region of interest" description="Disordered" evidence="1">
    <location>
        <begin position="268"/>
        <end position="290"/>
    </location>
</feature>
<evidence type="ECO:0000313" key="4">
    <source>
        <dbReference type="Proteomes" id="UP000023152"/>
    </source>
</evidence>
<dbReference type="EMBL" id="ASPP01020064">
    <property type="protein sequence ID" value="ETO14377.1"/>
    <property type="molecule type" value="Genomic_DNA"/>
</dbReference>
<dbReference type="Proteomes" id="UP000023152">
    <property type="component" value="Unassembled WGS sequence"/>
</dbReference>
<evidence type="ECO:0000256" key="1">
    <source>
        <dbReference type="SAM" id="MobiDB-lite"/>
    </source>
</evidence>
<gene>
    <name evidence="3" type="ORF">RFI_22990</name>
</gene>
<protein>
    <submittedName>
        <fullName evidence="3">Uncharacterized protein</fullName>
    </submittedName>
</protein>
<proteinExistence type="predicted"/>
<accession>X6MLT5</accession>
<keyword evidence="2" id="KW-0472">Membrane</keyword>
<evidence type="ECO:0000313" key="3">
    <source>
        <dbReference type="EMBL" id="ETO14377.1"/>
    </source>
</evidence>
<comment type="caution">
    <text evidence="3">The sequence shown here is derived from an EMBL/GenBank/DDBJ whole genome shotgun (WGS) entry which is preliminary data.</text>
</comment>
<keyword evidence="4" id="KW-1185">Reference proteome</keyword>
<dbReference type="AlphaFoldDB" id="X6MLT5"/>
<evidence type="ECO:0000256" key="2">
    <source>
        <dbReference type="SAM" id="Phobius"/>
    </source>
</evidence>
<feature type="transmembrane region" description="Helical" evidence="2">
    <location>
        <begin position="399"/>
        <end position="420"/>
    </location>
</feature>
<keyword evidence="2" id="KW-1133">Transmembrane helix</keyword>
<reference evidence="3 4" key="1">
    <citation type="journal article" date="2013" name="Curr. Biol.">
        <title>The Genome of the Foraminiferan Reticulomyxa filosa.</title>
        <authorList>
            <person name="Glockner G."/>
            <person name="Hulsmann N."/>
            <person name="Schleicher M."/>
            <person name="Noegel A.A."/>
            <person name="Eichinger L."/>
            <person name="Gallinger C."/>
            <person name="Pawlowski J."/>
            <person name="Sierra R."/>
            <person name="Euteneuer U."/>
            <person name="Pillet L."/>
            <person name="Moustafa A."/>
            <person name="Platzer M."/>
            <person name="Groth M."/>
            <person name="Szafranski K."/>
            <person name="Schliwa M."/>
        </authorList>
    </citation>
    <scope>NUCLEOTIDE SEQUENCE [LARGE SCALE GENOMIC DNA]</scope>
</reference>
<keyword evidence="2" id="KW-0812">Transmembrane</keyword>
<organism evidence="3 4">
    <name type="scientific">Reticulomyxa filosa</name>
    <dbReference type="NCBI Taxonomy" id="46433"/>
    <lineage>
        <taxon>Eukaryota</taxon>
        <taxon>Sar</taxon>
        <taxon>Rhizaria</taxon>
        <taxon>Retaria</taxon>
        <taxon>Foraminifera</taxon>
        <taxon>Monothalamids</taxon>
        <taxon>Reticulomyxidae</taxon>
        <taxon>Reticulomyxa</taxon>
    </lineage>
</organism>
<feature type="compositionally biased region" description="Basic and acidic residues" evidence="1">
    <location>
        <begin position="269"/>
        <end position="290"/>
    </location>
</feature>
<feature type="transmembrane region" description="Helical" evidence="2">
    <location>
        <begin position="492"/>
        <end position="515"/>
    </location>
</feature>
<name>X6MLT5_RETFI</name>
<sequence>MQKKKKRLNRLGQRLAVRYDGADFGLKRQENKQYEFVDKDLKQALVKRMSEKKPLVLEIQFALENRGNIPMRLESMAVMPVDVWKRNDAINDSVLEQYNPCPPFELETEPVLTIERSALRDKRRPSSERHYANQYFEPDIVSSASPSLSPVAFVTWALSYLINIRSCSDALDCNDHSTVNTASTAQSSPHSSGFFPLGFEFGDATTQSSASLSKGNRKEDDELEPVTLMPLFGQGGMEWMEYDTEYLSSLYFQKKKTLYPGLYHKKKKTNEDETQRTKTSTREGGRETEHVDRQVTVLGCDVFPMQLAANEQRQFILQVLYYVDAPSLHYQLVVKTSLWSSTDEEEEEEEEEEEGDRDGNTDIIKAKYEYFNVSVHIDIPQDIFDMLQLFRPLEWKRTLLRICTILFSAVITIWVTLILFHHILKWVYDHYCYHNYDNEHDFRLVRKLCLSLYPNTRFTRWMEQAEVYLYALLYWIDRVFPVRNKLYSLGKALLWIATVSSLLVQSTATAIIYMCERAKKCFRHLTYRLRKRRKWFATRLQTLYRKNKDTHAPATELHLPTTAPSHSIHEYEEVIDSLMVYEEHKHHSNRAQQQSNSRTNKKKCIYQVMWRQGKVQLRKGNIL</sequence>